<dbReference type="PANTHER" id="PTHR24096:SF420">
    <property type="entry name" value="LONG-CHAIN-FATTY-ACID--COA LIGASE-RELATED"/>
    <property type="match status" value="1"/>
</dbReference>
<dbReference type="EC" id="6.2.1.34" evidence="2"/>
<keyword evidence="2" id="KW-0436">Ligase</keyword>
<feature type="domain" description="AMP-dependent synthetase/ligase" evidence="1">
    <location>
        <begin position="44"/>
        <end position="422"/>
    </location>
</feature>
<name>A0A841HLR8_9GAMM</name>
<dbReference type="EMBL" id="JACHHZ010000003">
    <property type="protein sequence ID" value="MBB6093816.1"/>
    <property type="molecule type" value="Genomic_DNA"/>
</dbReference>
<reference evidence="2 3" key="1">
    <citation type="submission" date="2020-08" db="EMBL/GenBank/DDBJ databases">
        <title>Genomic Encyclopedia of Type Strains, Phase IV (KMG-IV): sequencing the most valuable type-strain genomes for metagenomic binning, comparative biology and taxonomic classification.</title>
        <authorList>
            <person name="Goeker M."/>
        </authorList>
    </citation>
    <scope>NUCLEOTIDE SEQUENCE [LARGE SCALE GENOMIC DNA]</scope>
    <source>
        <strain evidence="2 3">DSM 26723</strain>
    </source>
</reference>
<dbReference type="Pfam" id="PF00501">
    <property type="entry name" value="AMP-binding"/>
    <property type="match status" value="1"/>
</dbReference>
<dbReference type="Proteomes" id="UP000588068">
    <property type="component" value="Unassembled WGS sequence"/>
</dbReference>
<dbReference type="InterPro" id="IPR000873">
    <property type="entry name" value="AMP-dep_synth/lig_dom"/>
</dbReference>
<dbReference type="PANTHER" id="PTHR24096">
    <property type="entry name" value="LONG-CHAIN-FATTY-ACID--COA LIGASE"/>
    <property type="match status" value="1"/>
</dbReference>
<comment type="caution">
    <text evidence="2">The sequence shown here is derived from an EMBL/GenBank/DDBJ whole genome shotgun (WGS) entry which is preliminary data.</text>
</comment>
<dbReference type="InterPro" id="IPR042099">
    <property type="entry name" value="ANL_N_sf"/>
</dbReference>
<dbReference type="GO" id="GO:0050563">
    <property type="term" value="F:trans-feruloyl-CoA synthase activity"/>
    <property type="evidence" value="ECO:0007669"/>
    <property type="project" value="UniProtKB-EC"/>
</dbReference>
<evidence type="ECO:0000259" key="1">
    <source>
        <dbReference type="Pfam" id="PF00501"/>
    </source>
</evidence>
<evidence type="ECO:0000313" key="2">
    <source>
        <dbReference type="EMBL" id="MBB6093816.1"/>
    </source>
</evidence>
<sequence>MSASPWTPDPFDADVEHRADGSMLLRPREPIDASPARSMDMLGHWAKTAPDRILIARRFNDGDWQALTYREMLGRVQRVAAGLLGRGLSAERPIAILSGNSIEHLVLAFAAAWAGIPCCAVSPSYSLSSGELAKLRYVFGLLTPGLVAAFDSATFARAVTQVAPSDVLLLADTDKIGDRDALTLEALETMPGKELADAHSRTGPDSVVKFLLTSGSTGEPKAVIITERMLCSNAVMVRQALPFLANDPPVIVDWLPWNHTFGGSHNVGLVLLNGGSFYIDDGKPTPGGFATTIRNLREVSPTVYFNVPKGFDALAVQLKEDASLRKKFFRRLQAYFFAGASLSQHTLDTLDEISIAERGFRIPMLSGLGATETGPSVTFTTPAMSRAGVIGLPARGNLVKLTPIDGKLEIRVKSPSVTRGYWRRPDLTAAAFDEEGFYRLGDAVRPIDPTDPRKGLLFDGRIAEDFKLASGTWVSVGPLRATLIAALSPLVQDVGIAGLDREFLTALLIPDLAACSRELSLSHSPGYDWLAAHTPLLNLLQQRLEAHATRFPASSMNIRRAVLLASAPSLDGGEITDKGSINQKALLRHRSASVELMYHADPPATVIRIRQR</sequence>
<dbReference type="PROSITE" id="PS00455">
    <property type="entry name" value="AMP_BINDING"/>
    <property type="match status" value="1"/>
</dbReference>
<keyword evidence="3" id="KW-1185">Reference proteome</keyword>
<dbReference type="SUPFAM" id="SSF56801">
    <property type="entry name" value="Acetyl-CoA synthetase-like"/>
    <property type="match status" value="1"/>
</dbReference>
<proteinExistence type="predicted"/>
<organism evidence="2 3">
    <name type="scientific">Povalibacter uvarum</name>
    <dbReference type="NCBI Taxonomy" id="732238"/>
    <lineage>
        <taxon>Bacteria</taxon>
        <taxon>Pseudomonadati</taxon>
        <taxon>Pseudomonadota</taxon>
        <taxon>Gammaproteobacteria</taxon>
        <taxon>Steroidobacterales</taxon>
        <taxon>Steroidobacteraceae</taxon>
        <taxon>Povalibacter</taxon>
    </lineage>
</organism>
<protein>
    <submittedName>
        <fullName evidence="2">Feruloyl-CoA synthase</fullName>
        <ecNumber evidence="2">6.2.1.34</ecNumber>
    </submittedName>
</protein>
<dbReference type="InterPro" id="IPR020845">
    <property type="entry name" value="AMP-binding_CS"/>
</dbReference>
<dbReference type="RefSeq" id="WP_221304188.1">
    <property type="nucleotide sequence ID" value="NZ_JACHHZ010000003.1"/>
</dbReference>
<accession>A0A841HLR8</accession>
<dbReference type="AlphaFoldDB" id="A0A841HLR8"/>
<gene>
    <name evidence="2" type="ORF">HNQ60_002697</name>
</gene>
<evidence type="ECO:0000313" key="3">
    <source>
        <dbReference type="Proteomes" id="UP000588068"/>
    </source>
</evidence>
<dbReference type="Gene3D" id="3.40.50.12780">
    <property type="entry name" value="N-terminal domain of ligase-like"/>
    <property type="match status" value="1"/>
</dbReference>